<dbReference type="InterPro" id="IPR003439">
    <property type="entry name" value="ABC_transporter-like_ATP-bd"/>
</dbReference>
<comment type="caution">
    <text evidence="4">The sequence shown here is derived from an EMBL/GenBank/DDBJ whole genome shotgun (WGS) entry which is preliminary data.</text>
</comment>
<evidence type="ECO:0000259" key="3">
    <source>
        <dbReference type="PROSITE" id="PS50893"/>
    </source>
</evidence>
<dbReference type="InterPro" id="IPR003593">
    <property type="entry name" value="AAA+_ATPase"/>
</dbReference>
<evidence type="ECO:0000313" key="4">
    <source>
        <dbReference type="EMBL" id="NPD92415.1"/>
    </source>
</evidence>
<dbReference type="SUPFAM" id="SSF52540">
    <property type="entry name" value="P-loop containing nucleoside triphosphate hydrolases"/>
    <property type="match status" value="1"/>
</dbReference>
<feature type="domain" description="ABC transporter" evidence="3">
    <location>
        <begin position="2"/>
        <end position="207"/>
    </location>
</feature>
<dbReference type="EMBL" id="JABKKF010000007">
    <property type="protein sequence ID" value="NPD92415.1"/>
    <property type="molecule type" value="Genomic_DNA"/>
</dbReference>
<dbReference type="PROSITE" id="PS50893">
    <property type="entry name" value="ABC_TRANSPORTER_2"/>
    <property type="match status" value="1"/>
</dbReference>
<dbReference type="PANTHER" id="PTHR43119">
    <property type="entry name" value="ABC TRANSPORT PROTEIN ATP-BINDING COMPONENT-RELATED"/>
    <property type="match status" value="1"/>
</dbReference>
<organism evidence="4 5">
    <name type="scientific">Xylanibacter muris</name>
    <dbReference type="NCBI Taxonomy" id="2736290"/>
    <lineage>
        <taxon>Bacteria</taxon>
        <taxon>Pseudomonadati</taxon>
        <taxon>Bacteroidota</taxon>
        <taxon>Bacteroidia</taxon>
        <taxon>Bacteroidales</taxon>
        <taxon>Prevotellaceae</taxon>
        <taxon>Xylanibacter</taxon>
    </lineage>
</organism>
<dbReference type="PANTHER" id="PTHR43119:SF1">
    <property type="entry name" value="ABC TRANSPORTER DOMAIN-CONTAINING PROTEIN"/>
    <property type="match status" value="1"/>
</dbReference>
<reference evidence="4 5" key="1">
    <citation type="submission" date="2020-05" db="EMBL/GenBank/DDBJ databases">
        <title>Distinct polysaccharide utilization as determinants for interspecies competition between intestinal Prevotella spp.</title>
        <authorList>
            <person name="Galvez E.J.C."/>
            <person name="Iljazovic A."/>
            <person name="Strowig T."/>
        </authorList>
    </citation>
    <scope>NUCLEOTIDE SEQUENCE [LARGE SCALE GENOMIC DNA]</scope>
    <source>
        <strain evidence="4 5">PMUR</strain>
    </source>
</reference>
<gene>
    <name evidence="4" type="ORF">HPS56_08680</name>
</gene>
<evidence type="ECO:0000256" key="1">
    <source>
        <dbReference type="ARBA" id="ARBA00022741"/>
    </source>
</evidence>
<sequence length="207" mass="22578">MLEVKSISMDMGGRQLFDGLSFVVEDGKVFCIMGGSGCGKTSLLRALMGFETIGSGYISIDGELLTPSSAEQFRRYMSYIPQEPALPSEWVRDLVSLPFELAANRGKPFSKSLLFGEWERLGLERELYGRKVAELSGGQRQRVMLSVSGLLNKPLLLVDEPTSALDRHSSGLVLGYLRHLASRGSTVVAVSHDEEFAAGCDGRIVIS</sequence>
<accession>A0ABX2ANT9</accession>
<keyword evidence="5" id="KW-1185">Reference proteome</keyword>
<protein>
    <submittedName>
        <fullName evidence="4">ABC transporter ATP-binding protein</fullName>
    </submittedName>
</protein>
<dbReference type="GO" id="GO:0005524">
    <property type="term" value="F:ATP binding"/>
    <property type="evidence" value="ECO:0007669"/>
    <property type="project" value="UniProtKB-KW"/>
</dbReference>
<dbReference type="Gene3D" id="3.40.50.300">
    <property type="entry name" value="P-loop containing nucleotide triphosphate hydrolases"/>
    <property type="match status" value="1"/>
</dbReference>
<keyword evidence="1" id="KW-0547">Nucleotide-binding</keyword>
<name>A0ABX2ANT9_9BACT</name>
<dbReference type="Pfam" id="PF00005">
    <property type="entry name" value="ABC_tran"/>
    <property type="match status" value="1"/>
</dbReference>
<dbReference type="Proteomes" id="UP000714420">
    <property type="component" value="Unassembled WGS sequence"/>
</dbReference>
<evidence type="ECO:0000313" key="5">
    <source>
        <dbReference type="Proteomes" id="UP000714420"/>
    </source>
</evidence>
<dbReference type="RefSeq" id="WP_172275747.1">
    <property type="nucleotide sequence ID" value="NZ_CASGMU010000006.1"/>
</dbReference>
<evidence type="ECO:0000256" key="2">
    <source>
        <dbReference type="ARBA" id="ARBA00022840"/>
    </source>
</evidence>
<dbReference type="InterPro" id="IPR027417">
    <property type="entry name" value="P-loop_NTPase"/>
</dbReference>
<dbReference type="SMART" id="SM00382">
    <property type="entry name" value="AAA"/>
    <property type="match status" value="1"/>
</dbReference>
<proteinExistence type="predicted"/>
<keyword evidence="2 4" id="KW-0067">ATP-binding</keyword>